<organism evidence="1">
    <name type="scientific">Drosophila rhopaloa</name>
    <name type="common">Fruit fly</name>
    <dbReference type="NCBI Taxonomy" id="1041015"/>
    <lineage>
        <taxon>Eukaryota</taxon>
        <taxon>Metazoa</taxon>
        <taxon>Ecdysozoa</taxon>
        <taxon>Arthropoda</taxon>
        <taxon>Hexapoda</taxon>
        <taxon>Insecta</taxon>
        <taxon>Pterygota</taxon>
        <taxon>Neoptera</taxon>
        <taxon>Endopterygota</taxon>
        <taxon>Diptera</taxon>
        <taxon>Brachycera</taxon>
        <taxon>Muscomorpha</taxon>
        <taxon>Ephydroidea</taxon>
        <taxon>Drosophilidae</taxon>
        <taxon>Drosophila</taxon>
        <taxon>Sophophora</taxon>
    </lineage>
</organism>
<name>A0A6P4E2V9_DRORH</name>
<dbReference type="OrthoDB" id="7837791at2759"/>
<proteinExistence type="predicted"/>
<evidence type="ECO:0000313" key="1">
    <source>
        <dbReference type="RefSeq" id="XP_016972222.1"/>
    </source>
</evidence>
<sequence>MTSDSTLYFTAVEEMFKEVLTIEGDDLVPGNEEVSETPKRCVRLRQQKLFANDSSSFVISRRSPRIESAIDLKVDLSPGRRKELRGEQILRLRKDRAEKERQKPQRRLTLRI</sequence>
<protein>
    <submittedName>
        <fullName evidence="1">Uncharacterized protein LOC108039658</fullName>
    </submittedName>
</protein>
<dbReference type="RefSeq" id="XP_016972222.1">
    <property type="nucleotide sequence ID" value="XM_017116733.1"/>
</dbReference>
<gene>
    <name evidence="1" type="primary">LOC108039658</name>
</gene>
<dbReference type="AlphaFoldDB" id="A0A6P4E2V9"/>
<dbReference type="GeneID" id="108039658"/>
<accession>A0A6P4E2V9</accession>
<reference evidence="1" key="1">
    <citation type="submission" date="2025-08" db="UniProtKB">
        <authorList>
            <consortium name="RefSeq"/>
        </authorList>
    </citation>
    <scope>IDENTIFICATION</scope>
</reference>
<dbReference type="RefSeq" id="XP_016972222.2">
    <property type="nucleotide sequence ID" value="XM_017116733.2"/>
</dbReference>